<comment type="caution">
    <text evidence="4">The sequence shown here is derived from an EMBL/GenBank/DDBJ whole genome shotgun (WGS) entry which is preliminary data.</text>
</comment>
<dbReference type="EMBL" id="QKUB01000005">
    <property type="protein sequence ID" value="PZV99902.1"/>
    <property type="molecule type" value="Genomic_DNA"/>
</dbReference>
<gene>
    <name evidence="4" type="ORF">BCF89_10531</name>
</gene>
<dbReference type="InterPro" id="IPR022382">
    <property type="entry name" value="Mycoplasma_peptidase_DUF31"/>
</dbReference>
<protein>
    <submittedName>
        <fullName evidence="4">Putative peptidase DUF31</fullName>
    </submittedName>
</protein>
<reference evidence="4 5" key="1">
    <citation type="submission" date="2018-06" db="EMBL/GenBank/DDBJ databases">
        <title>Genomic Encyclopedia of Archaeal and Bacterial Type Strains, Phase II (KMG-II): from individual species to whole genera.</title>
        <authorList>
            <person name="Goeker M."/>
        </authorList>
    </citation>
    <scope>NUCLEOTIDE SEQUENCE [LARGE SCALE GENOMIC DNA]</scope>
    <source>
        <strain evidence="4 5">ATCC 51348</strain>
    </source>
</reference>
<feature type="compositionally biased region" description="Polar residues" evidence="1">
    <location>
        <begin position="97"/>
        <end position="108"/>
    </location>
</feature>
<dbReference type="RefSeq" id="WP_111518606.1">
    <property type="nucleotide sequence ID" value="NZ_QKUB01000005.1"/>
</dbReference>
<name>A0A2W7GPT6_9BACT</name>
<feature type="chain" id="PRO_5016018126" evidence="2">
    <location>
        <begin position="25"/>
        <end position="612"/>
    </location>
</feature>
<dbReference type="AlphaFoldDB" id="A0A2W7GPT6"/>
<keyword evidence="2" id="KW-0732">Signal</keyword>
<feature type="signal peptide" evidence="2">
    <location>
        <begin position="1"/>
        <end position="24"/>
    </location>
</feature>
<proteinExistence type="predicted"/>
<dbReference type="InterPro" id="IPR022381">
    <property type="entry name" value="Uncharacterised_MG067"/>
</dbReference>
<organism evidence="4 5">
    <name type="scientific">Metamycoplasma auris</name>
    <dbReference type="NCBI Taxonomy" id="51363"/>
    <lineage>
        <taxon>Bacteria</taxon>
        <taxon>Bacillati</taxon>
        <taxon>Mycoplasmatota</taxon>
        <taxon>Mycoplasmoidales</taxon>
        <taxon>Metamycoplasmataceae</taxon>
        <taxon>Metamycoplasma</taxon>
    </lineage>
</organism>
<keyword evidence="5" id="KW-1185">Reference proteome</keyword>
<dbReference type="PROSITE" id="PS51257">
    <property type="entry name" value="PROKAR_LIPOPROTEIN"/>
    <property type="match status" value="1"/>
</dbReference>
<evidence type="ECO:0000313" key="4">
    <source>
        <dbReference type="EMBL" id="PZV99902.1"/>
    </source>
</evidence>
<feature type="compositionally biased region" description="Basic and acidic residues" evidence="1">
    <location>
        <begin position="31"/>
        <end position="48"/>
    </location>
</feature>
<dbReference type="OrthoDB" id="395427at2"/>
<evidence type="ECO:0000259" key="3">
    <source>
        <dbReference type="Pfam" id="PF01732"/>
    </source>
</evidence>
<feature type="compositionally biased region" description="Basic and acidic residues" evidence="1">
    <location>
        <begin position="57"/>
        <end position="69"/>
    </location>
</feature>
<sequence length="612" mass="70048">MNKKLSTKLLSLISLFPISTTLIACEQIKKDDIKNKPQEDNSKEKNEDSPVTPPPSKPEDSTPPKKPEETTPGGSHSTPPKTPLPKKPELKPEPEPNQTNPSNNQAKNDLNEELILNSSNFRKINDKNKYPDYVNRFKKIDSQILYKEIYDRSFSIKFATLKNEDKTLISNGSGTGWLLDYYKYKSNPNKYKLFIATNLHVLSLFSNSLDDNLNKELNYFDPSGDKVIGVALGKAKSKPQSFEPISNNETNNFSLSNNLKVQNYYTNSDEFEKYDKDNVSIVKAIKSPAISTPKIVFSAIDFMHQDIFLKYQDDIRKNAISYLGYKINESSTGDEYYKNIYKNLINENPYIPMMVDFGVFEVDIDLDKANEELKKWIIEAIEGLNSYLKRIADTEILPNQNKEISSYMLTTDYISALGVKNNQDNLYNLENIYIAGYPVDSHQPPLFVKNNPLERYIDETRKHQFAFPQGNYENKIEFANNLDIQTGIWNRIFAHWYGYHYNINFSSLYYGASGSLVYNEFGQMIGIYDAVRASVSAGDLLSYGGFAPLMQSHNILHPLGNITYAYNLIDGSNKKNFKHQKNSYKENLNTLYPNGFEDNKDSKNTTLFKEGF</sequence>
<feature type="domain" description="DUF31" evidence="3">
    <location>
        <begin position="145"/>
        <end position="529"/>
    </location>
</feature>
<accession>A0A2W7GPT6</accession>
<dbReference type="PRINTS" id="PR00840">
    <property type="entry name" value="Y06768FAMILY"/>
</dbReference>
<dbReference type="Pfam" id="PF01732">
    <property type="entry name" value="Mycop_pep_DUF31"/>
    <property type="match status" value="1"/>
</dbReference>
<evidence type="ECO:0000256" key="1">
    <source>
        <dbReference type="SAM" id="MobiDB-lite"/>
    </source>
</evidence>
<evidence type="ECO:0000313" key="5">
    <source>
        <dbReference type="Proteomes" id="UP000249646"/>
    </source>
</evidence>
<evidence type="ECO:0000256" key="2">
    <source>
        <dbReference type="SAM" id="SignalP"/>
    </source>
</evidence>
<dbReference type="NCBIfam" id="NF045841">
    <property type="entry name" value="Ig_SerProt_MIP"/>
    <property type="match status" value="1"/>
</dbReference>
<feature type="region of interest" description="Disordered" evidence="1">
    <location>
        <begin position="31"/>
        <end position="109"/>
    </location>
</feature>
<dbReference type="Proteomes" id="UP000249646">
    <property type="component" value="Unassembled WGS sequence"/>
</dbReference>